<evidence type="ECO:0000256" key="4">
    <source>
        <dbReference type="ARBA" id="ARBA00023015"/>
    </source>
</evidence>
<name>A0A0D8XIR8_DICVI</name>
<dbReference type="AlphaFoldDB" id="A0A0D8XIR8"/>
<keyword evidence="2" id="KW-0863">Zinc-finger</keyword>
<reference evidence="11" key="2">
    <citation type="journal article" date="2016" name="Sci. Rep.">
        <title>Dictyocaulus viviparus genome, variome and transcriptome elucidate lungworm biology and support future intervention.</title>
        <authorList>
            <person name="McNulty S.N."/>
            <person name="Strube C."/>
            <person name="Rosa B.A."/>
            <person name="Martin J.C."/>
            <person name="Tyagi R."/>
            <person name="Choi Y.J."/>
            <person name="Wang Q."/>
            <person name="Hallsworth Pepin K."/>
            <person name="Zhang X."/>
            <person name="Ozersky P."/>
            <person name="Wilson R.K."/>
            <person name="Sternberg P.W."/>
            <person name="Gasser R.B."/>
            <person name="Mitreva M."/>
        </authorList>
    </citation>
    <scope>NUCLEOTIDE SEQUENCE [LARGE SCALE GENOMIC DNA]</scope>
    <source>
        <strain evidence="11">HannoverDv2000</strain>
    </source>
</reference>
<organism evidence="10 11">
    <name type="scientific">Dictyocaulus viviparus</name>
    <name type="common">Bovine lungworm</name>
    <dbReference type="NCBI Taxonomy" id="29172"/>
    <lineage>
        <taxon>Eukaryota</taxon>
        <taxon>Metazoa</taxon>
        <taxon>Ecdysozoa</taxon>
        <taxon>Nematoda</taxon>
        <taxon>Chromadorea</taxon>
        <taxon>Rhabditida</taxon>
        <taxon>Rhabditina</taxon>
        <taxon>Rhabditomorpha</taxon>
        <taxon>Strongyloidea</taxon>
        <taxon>Metastrongylidae</taxon>
        <taxon>Dictyocaulus</taxon>
    </lineage>
</organism>
<dbReference type="GO" id="GO:0043565">
    <property type="term" value="F:sequence-specific DNA binding"/>
    <property type="evidence" value="ECO:0007669"/>
    <property type="project" value="InterPro"/>
</dbReference>
<evidence type="ECO:0000256" key="8">
    <source>
        <dbReference type="ARBA" id="ARBA00023242"/>
    </source>
</evidence>
<evidence type="ECO:0000256" key="5">
    <source>
        <dbReference type="ARBA" id="ARBA00023125"/>
    </source>
</evidence>
<protein>
    <submittedName>
        <fullName evidence="10">Zinc finger, C4 type</fullName>
    </submittedName>
</protein>
<dbReference type="GO" id="GO:0008270">
    <property type="term" value="F:zinc ion binding"/>
    <property type="evidence" value="ECO:0007669"/>
    <property type="project" value="UniProtKB-KW"/>
</dbReference>
<dbReference type="EMBL" id="KN716698">
    <property type="protein sequence ID" value="KJH42191.1"/>
    <property type="molecule type" value="Genomic_DNA"/>
</dbReference>
<dbReference type="Proteomes" id="UP000053766">
    <property type="component" value="Unassembled WGS sequence"/>
</dbReference>
<keyword evidence="7" id="KW-0675">Receptor</keyword>
<reference evidence="10 11" key="1">
    <citation type="submission" date="2013-11" db="EMBL/GenBank/DDBJ databases">
        <title>Draft genome of the bovine lungworm Dictyocaulus viviparus.</title>
        <authorList>
            <person name="Mitreva M."/>
        </authorList>
    </citation>
    <scope>NUCLEOTIDE SEQUENCE [LARGE SCALE GENOMIC DNA]</scope>
    <source>
        <strain evidence="10 11">HannoverDv2000</strain>
    </source>
</reference>
<dbReference type="Pfam" id="PF00105">
    <property type="entry name" value="zf-C4"/>
    <property type="match status" value="1"/>
</dbReference>
<evidence type="ECO:0000256" key="6">
    <source>
        <dbReference type="ARBA" id="ARBA00023163"/>
    </source>
</evidence>
<evidence type="ECO:0000313" key="11">
    <source>
        <dbReference type="Proteomes" id="UP000053766"/>
    </source>
</evidence>
<dbReference type="GO" id="GO:0003700">
    <property type="term" value="F:DNA-binding transcription factor activity"/>
    <property type="evidence" value="ECO:0007669"/>
    <property type="project" value="InterPro"/>
</dbReference>
<keyword evidence="11" id="KW-1185">Reference proteome</keyword>
<dbReference type="Gene3D" id="3.30.50.10">
    <property type="entry name" value="Erythroid Transcription Factor GATA-1, subunit A"/>
    <property type="match status" value="1"/>
</dbReference>
<evidence type="ECO:0000256" key="3">
    <source>
        <dbReference type="ARBA" id="ARBA00022833"/>
    </source>
</evidence>
<dbReference type="STRING" id="29172.A0A0D8XIR8"/>
<sequence>MYAISSVGDPSKFVMDLSEGVCMVCGDRSAGKHYGVMACYVKKAKTYNAYCSRSPREVRHAISSVRNCSAPGPDRI</sequence>
<evidence type="ECO:0000256" key="1">
    <source>
        <dbReference type="ARBA" id="ARBA00022723"/>
    </source>
</evidence>
<gene>
    <name evidence="10" type="ORF">DICVIV_11831</name>
</gene>
<dbReference type="SUPFAM" id="SSF57716">
    <property type="entry name" value="Glucocorticoid receptor-like (DNA-binding domain)"/>
    <property type="match status" value="1"/>
</dbReference>
<keyword evidence="6" id="KW-0804">Transcription</keyword>
<keyword evidence="5" id="KW-0238">DNA-binding</keyword>
<evidence type="ECO:0000313" key="10">
    <source>
        <dbReference type="EMBL" id="KJH42191.1"/>
    </source>
</evidence>
<keyword evidence="8" id="KW-0539">Nucleus</keyword>
<evidence type="ECO:0000256" key="7">
    <source>
        <dbReference type="ARBA" id="ARBA00023170"/>
    </source>
</evidence>
<accession>A0A0D8XIR8</accession>
<dbReference type="InterPro" id="IPR013088">
    <property type="entry name" value="Znf_NHR/GATA"/>
</dbReference>
<feature type="domain" description="Nuclear receptor" evidence="9">
    <location>
        <begin position="21"/>
        <end position="43"/>
    </location>
</feature>
<keyword evidence="3" id="KW-0862">Zinc</keyword>
<dbReference type="InterPro" id="IPR001628">
    <property type="entry name" value="Znf_hrmn_rcpt"/>
</dbReference>
<keyword evidence="1" id="KW-0479">Metal-binding</keyword>
<keyword evidence="4" id="KW-0805">Transcription regulation</keyword>
<evidence type="ECO:0000256" key="2">
    <source>
        <dbReference type="ARBA" id="ARBA00022771"/>
    </source>
</evidence>
<evidence type="ECO:0000259" key="9">
    <source>
        <dbReference type="Pfam" id="PF00105"/>
    </source>
</evidence>
<proteinExistence type="predicted"/>
<dbReference type="OrthoDB" id="7634782at2759"/>